<reference evidence="3" key="2">
    <citation type="journal article" date="2017" name="J. Anim. Genet.">
        <title>Multiple reference genome sequences of hot pepper reveal the massive evolution of plant disease resistance genes by retroduplication.</title>
        <authorList>
            <person name="Kim S."/>
            <person name="Park J."/>
            <person name="Yeom S.-I."/>
            <person name="Kim Y.-M."/>
            <person name="Seo E."/>
            <person name="Kim K.-T."/>
            <person name="Kim M.-S."/>
            <person name="Lee J.M."/>
            <person name="Cheong K."/>
            <person name="Shin H.-S."/>
            <person name="Kim S.-B."/>
            <person name="Han K."/>
            <person name="Lee J."/>
            <person name="Park M."/>
            <person name="Lee H.-A."/>
            <person name="Lee H.-Y."/>
            <person name="Lee Y."/>
            <person name="Oh S."/>
            <person name="Lee J.H."/>
            <person name="Choi E."/>
            <person name="Choi E."/>
            <person name="Lee S.E."/>
            <person name="Jeon J."/>
            <person name="Kim H."/>
            <person name="Choi G."/>
            <person name="Song H."/>
            <person name="Lee J."/>
            <person name="Lee S.-C."/>
            <person name="Kwon J.-K."/>
            <person name="Lee H.-Y."/>
            <person name="Koo N."/>
            <person name="Hong Y."/>
            <person name="Kim R.W."/>
            <person name="Kang W.-H."/>
            <person name="Huh J.H."/>
            <person name="Kang B.-C."/>
            <person name="Yang T.-J."/>
            <person name="Lee Y.-H."/>
            <person name="Bennetzen J.L."/>
            <person name="Choi D."/>
        </authorList>
    </citation>
    <scope>NUCLEOTIDE SEQUENCE [LARGE SCALE GENOMIC DNA]</scope>
    <source>
        <strain evidence="3">cv. PBC81</strain>
    </source>
</reference>
<accession>A0A2G2WEE8</accession>
<dbReference type="GO" id="GO:0004497">
    <property type="term" value="F:monooxygenase activity"/>
    <property type="evidence" value="ECO:0007669"/>
    <property type="project" value="InterPro"/>
</dbReference>
<dbReference type="GO" id="GO:0020037">
    <property type="term" value="F:heme binding"/>
    <property type="evidence" value="ECO:0007669"/>
    <property type="project" value="InterPro"/>
</dbReference>
<comment type="caution">
    <text evidence="2">The sequence shown here is derived from an EMBL/GenBank/DDBJ whole genome shotgun (WGS) entry which is preliminary data.</text>
</comment>
<dbReference type="GO" id="GO:0005506">
    <property type="term" value="F:iron ion binding"/>
    <property type="evidence" value="ECO:0007669"/>
    <property type="project" value="InterPro"/>
</dbReference>
<reference evidence="2 3" key="1">
    <citation type="journal article" date="2017" name="Genome Biol.">
        <title>New reference genome sequences of hot pepper reveal the massive evolution of plant disease-resistance genes by retroduplication.</title>
        <authorList>
            <person name="Kim S."/>
            <person name="Park J."/>
            <person name="Yeom S.I."/>
            <person name="Kim Y.M."/>
            <person name="Seo E."/>
            <person name="Kim K.T."/>
            <person name="Kim M.S."/>
            <person name="Lee J.M."/>
            <person name="Cheong K."/>
            <person name="Shin H.S."/>
            <person name="Kim S.B."/>
            <person name="Han K."/>
            <person name="Lee J."/>
            <person name="Park M."/>
            <person name="Lee H.A."/>
            <person name="Lee H.Y."/>
            <person name="Lee Y."/>
            <person name="Oh S."/>
            <person name="Lee J.H."/>
            <person name="Choi E."/>
            <person name="Choi E."/>
            <person name="Lee S.E."/>
            <person name="Jeon J."/>
            <person name="Kim H."/>
            <person name="Choi G."/>
            <person name="Song H."/>
            <person name="Lee J."/>
            <person name="Lee S.C."/>
            <person name="Kwon J.K."/>
            <person name="Lee H.Y."/>
            <person name="Koo N."/>
            <person name="Hong Y."/>
            <person name="Kim R.W."/>
            <person name="Kang W.H."/>
            <person name="Huh J.H."/>
            <person name="Kang B.C."/>
            <person name="Yang T.J."/>
            <person name="Lee Y.H."/>
            <person name="Bennetzen J.L."/>
            <person name="Choi D."/>
        </authorList>
    </citation>
    <scope>NUCLEOTIDE SEQUENCE [LARGE SCALE GENOMIC DNA]</scope>
    <source>
        <strain evidence="3">cv. PBC81</strain>
    </source>
</reference>
<feature type="region of interest" description="Disordered" evidence="1">
    <location>
        <begin position="257"/>
        <end position="292"/>
    </location>
</feature>
<dbReference type="Gene3D" id="1.10.630.10">
    <property type="entry name" value="Cytochrome P450"/>
    <property type="match status" value="1"/>
</dbReference>
<evidence type="ECO:0000256" key="1">
    <source>
        <dbReference type="SAM" id="MobiDB-lite"/>
    </source>
</evidence>
<evidence type="ECO:0000313" key="3">
    <source>
        <dbReference type="Proteomes" id="UP000224567"/>
    </source>
</evidence>
<dbReference type="EMBL" id="MLFT02000007">
    <property type="protein sequence ID" value="PHT43615.1"/>
    <property type="molecule type" value="Genomic_DNA"/>
</dbReference>
<evidence type="ECO:0000313" key="2">
    <source>
        <dbReference type="EMBL" id="PHT43615.1"/>
    </source>
</evidence>
<gene>
    <name evidence="2" type="ORF">CQW23_17640</name>
</gene>
<sequence>MILYESLRLYPPLGTLSRQPNEDTVLGDLSLPAGVLLSLPVFVETAKGFETLSRMSNAKVDEMDHFENILFAAYGKFKRSIIELLHFKSTVSVHYGYLDKLVLSSSPSKANCMVTAICGINRNYLAYCKHGNESWECIVKGYGVDNATDDVGDEGWTVVSHKQSVSPQINKEFNVAKKQCVATKDVVDSNTFEALLDKNEHQFDSGSPKYQISLLEVKNMLIQQHTCSKLGLSRIHLEVVDGYIGCFVVLTPSHSNNKVEAKSDKKSGTNIKSREDMKEEEKQASSPPMCSKLSPTSPVFVPSYAMVLPSLAVEQLVAQTTATLNAMDNPTKGFQARRYEPGGLVEDPMKTFEGDIVVDIFDEEDVDEVLDEFFAKMARDGDLSPREKRK</sequence>
<feature type="compositionally biased region" description="Basic and acidic residues" evidence="1">
    <location>
        <begin position="257"/>
        <end position="283"/>
    </location>
</feature>
<protein>
    <submittedName>
        <fullName evidence="2">Uncharacterized protein</fullName>
    </submittedName>
</protein>
<name>A0A2G2WEE8_CAPBA</name>
<keyword evidence="3" id="KW-1185">Reference proteome</keyword>
<dbReference type="SUPFAM" id="SSF48264">
    <property type="entry name" value="Cytochrome P450"/>
    <property type="match status" value="1"/>
</dbReference>
<dbReference type="GO" id="GO:0016705">
    <property type="term" value="F:oxidoreductase activity, acting on paired donors, with incorporation or reduction of molecular oxygen"/>
    <property type="evidence" value="ECO:0007669"/>
    <property type="project" value="InterPro"/>
</dbReference>
<dbReference type="Proteomes" id="UP000224567">
    <property type="component" value="Unassembled WGS sequence"/>
</dbReference>
<proteinExistence type="predicted"/>
<organism evidence="2 3">
    <name type="scientific">Capsicum baccatum</name>
    <name type="common">Peruvian pepper</name>
    <dbReference type="NCBI Taxonomy" id="33114"/>
    <lineage>
        <taxon>Eukaryota</taxon>
        <taxon>Viridiplantae</taxon>
        <taxon>Streptophyta</taxon>
        <taxon>Embryophyta</taxon>
        <taxon>Tracheophyta</taxon>
        <taxon>Spermatophyta</taxon>
        <taxon>Magnoliopsida</taxon>
        <taxon>eudicotyledons</taxon>
        <taxon>Gunneridae</taxon>
        <taxon>Pentapetalae</taxon>
        <taxon>asterids</taxon>
        <taxon>lamiids</taxon>
        <taxon>Solanales</taxon>
        <taxon>Solanaceae</taxon>
        <taxon>Solanoideae</taxon>
        <taxon>Capsiceae</taxon>
        <taxon>Capsicum</taxon>
    </lineage>
</organism>
<dbReference type="OrthoDB" id="1306281at2759"/>
<dbReference type="AlphaFoldDB" id="A0A2G2WEE8"/>
<dbReference type="InterPro" id="IPR036396">
    <property type="entry name" value="Cyt_P450_sf"/>
</dbReference>